<name>A0A916ZMP5_9FLAO</name>
<protein>
    <recommendedName>
        <fullName evidence="1">Redoxin domain-containing protein</fullName>
    </recommendedName>
</protein>
<dbReference type="EMBL" id="BMGL01000001">
    <property type="protein sequence ID" value="GGE04184.1"/>
    <property type="molecule type" value="Genomic_DNA"/>
</dbReference>
<dbReference type="Proteomes" id="UP000599688">
    <property type="component" value="Unassembled WGS sequence"/>
</dbReference>
<dbReference type="Pfam" id="PF08534">
    <property type="entry name" value="Redoxin"/>
    <property type="match status" value="1"/>
</dbReference>
<dbReference type="PANTHER" id="PTHR42852:SF17">
    <property type="entry name" value="THIOREDOXIN-LIKE PROTEIN HI_1115"/>
    <property type="match status" value="1"/>
</dbReference>
<dbReference type="AlphaFoldDB" id="A0A916ZMP5"/>
<reference evidence="2 3" key="1">
    <citation type="journal article" date="2014" name="Int. J. Syst. Evol. Microbiol.">
        <title>Complete genome sequence of Corynebacterium casei LMG S-19264T (=DSM 44701T), isolated from a smear-ripened cheese.</title>
        <authorList>
            <consortium name="US DOE Joint Genome Institute (JGI-PGF)"/>
            <person name="Walter F."/>
            <person name="Albersmeier A."/>
            <person name="Kalinowski J."/>
            <person name="Ruckert C."/>
        </authorList>
    </citation>
    <scope>NUCLEOTIDE SEQUENCE [LARGE SCALE GENOMIC DNA]</scope>
    <source>
        <strain evidence="2 3">CGMCC 1.12925</strain>
    </source>
</reference>
<feature type="domain" description="Redoxin" evidence="1">
    <location>
        <begin position="324"/>
        <end position="434"/>
    </location>
</feature>
<comment type="caution">
    <text evidence="2">The sequence shown here is derived from an EMBL/GenBank/DDBJ whole genome shotgun (WGS) entry which is preliminary data.</text>
</comment>
<proteinExistence type="predicted"/>
<keyword evidence="3" id="KW-1185">Reference proteome</keyword>
<dbReference type="InterPro" id="IPR036249">
    <property type="entry name" value="Thioredoxin-like_sf"/>
</dbReference>
<accession>A0A916ZMP5</accession>
<dbReference type="PANTHER" id="PTHR42852">
    <property type="entry name" value="THIOL:DISULFIDE INTERCHANGE PROTEIN DSBE"/>
    <property type="match status" value="1"/>
</dbReference>
<dbReference type="InterPro" id="IPR013740">
    <property type="entry name" value="Redoxin"/>
</dbReference>
<evidence type="ECO:0000313" key="3">
    <source>
        <dbReference type="Proteomes" id="UP000599688"/>
    </source>
</evidence>
<evidence type="ECO:0000259" key="1">
    <source>
        <dbReference type="Pfam" id="PF08534"/>
    </source>
</evidence>
<sequence>MRNILKVVFLCSIVSFWACKETTSEQEKALKNIKLNLESKISYGHFYPQREPVNSISPDSIQFKNIPSEFNDYEIKLFIFNVAQAYYQDFINDNISEEEFSLLQQIYKIDTTQVSDAYIPSKVHIVIGELKNGNRALVVDTDLNLDFQNEKIQEFEYPIQFIDEQDEAFYEENKVQFLPKTKVQFGTRKNEQFVLLLDPYNENIGISTTAEKYFLGLSIPHLKTQEFTIEDKTYVLEAKSNFTQLETNPKKLQFLVFEKKDSVEVGQEVNLLRFKLNDTLHLNQYDFKLVYEGEQFMLQNLGFNEKPTGVTEGFYLPQIHIDYIDGKPYSTKTYQGKQQLFYFWTTWSLSSLEDVNRLKRLQQEHDELAVVGVVVDANQGAVERMIARQQMDWNTLFATAEAKDSEKPALQFKVMSFPTYILVNEDQQIIKRTHHLKEVEKVLEDSN</sequence>
<dbReference type="Gene3D" id="3.40.30.10">
    <property type="entry name" value="Glutaredoxin"/>
    <property type="match status" value="1"/>
</dbReference>
<dbReference type="SUPFAM" id="SSF52833">
    <property type="entry name" value="Thioredoxin-like"/>
    <property type="match status" value="1"/>
</dbReference>
<organism evidence="2 3">
    <name type="scientific">Psychroflexus salis</name>
    <dbReference type="NCBI Taxonomy" id="1526574"/>
    <lineage>
        <taxon>Bacteria</taxon>
        <taxon>Pseudomonadati</taxon>
        <taxon>Bacteroidota</taxon>
        <taxon>Flavobacteriia</taxon>
        <taxon>Flavobacteriales</taxon>
        <taxon>Flavobacteriaceae</taxon>
        <taxon>Psychroflexus</taxon>
    </lineage>
</organism>
<evidence type="ECO:0000313" key="2">
    <source>
        <dbReference type="EMBL" id="GGE04184.1"/>
    </source>
</evidence>
<dbReference type="GO" id="GO:0016491">
    <property type="term" value="F:oxidoreductase activity"/>
    <property type="evidence" value="ECO:0007669"/>
    <property type="project" value="InterPro"/>
</dbReference>
<dbReference type="InterPro" id="IPR050553">
    <property type="entry name" value="Thioredoxin_ResA/DsbE_sf"/>
</dbReference>
<dbReference type="RefSeq" id="WP_188404910.1">
    <property type="nucleotide sequence ID" value="NZ_BMGL01000001.1"/>
</dbReference>
<dbReference type="CDD" id="cd02966">
    <property type="entry name" value="TlpA_like_family"/>
    <property type="match status" value="1"/>
</dbReference>
<gene>
    <name evidence="2" type="ORF">GCM10010831_02220</name>
</gene>